<name>A0AAE8MEN1_9HYPO</name>
<evidence type="ECO:0000259" key="2">
    <source>
        <dbReference type="Pfam" id="PF12898"/>
    </source>
</evidence>
<gene>
    <name evidence="3" type="ORF">FTOL_09005</name>
</gene>
<feature type="region of interest" description="Disordered" evidence="1">
    <location>
        <begin position="152"/>
        <end position="189"/>
    </location>
</feature>
<feature type="region of interest" description="Disordered" evidence="1">
    <location>
        <begin position="281"/>
        <end position="375"/>
    </location>
</feature>
<feature type="domain" description="Stc1" evidence="2">
    <location>
        <begin position="3"/>
        <end position="77"/>
    </location>
</feature>
<dbReference type="EMBL" id="ONZP01000323">
    <property type="protein sequence ID" value="SPJ81600.1"/>
    <property type="molecule type" value="Genomic_DNA"/>
</dbReference>
<feature type="region of interest" description="Disordered" evidence="1">
    <location>
        <begin position="206"/>
        <end position="256"/>
    </location>
</feature>
<dbReference type="InterPro" id="IPR024630">
    <property type="entry name" value="Stc1"/>
</dbReference>
<feature type="compositionally biased region" description="Polar residues" evidence="1">
    <location>
        <begin position="206"/>
        <end position="223"/>
    </location>
</feature>
<dbReference type="AlphaFoldDB" id="A0AAE8MEN1"/>
<sequence>MYRCAAGGEMKPLAAYTASQQRRAKGNNRQNSGMVCKEHAQPAGLERYCHVCLRTLPIHKFSGNSRNDDEPRCIQCTAWDTDAEPGVTPIPLATGHVSVEENIALKWKEPTNTADFFEKDDLPMAPITGPEGLDLPASESVNKLFTQVVGNSSRSTRTSTTMPTASETSSTAGEYMSTTSSRVPPHLKGLLPSLGALTVDDQSISAKSNEVQPTNVGSTTNQLPPHLSNKKKPQQESGGSITGSISTATTLRNEKKEVATTRQITFNAWDNGGQKHRAIKNPTVMSSSTSAASAAGEDHTGSNAIGETENGSNIVGDWDNIPPAPEPQVRKGGKWPKSSEVRISQAELRERQRLQDERQKFNPDDDRERRRKNNK</sequence>
<evidence type="ECO:0000313" key="3">
    <source>
        <dbReference type="EMBL" id="SPJ81600.1"/>
    </source>
</evidence>
<feature type="compositionally biased region" description="Low complexity" evidence="1">
    <location>
        <begin position="237"/>
        <end position="250"/>
    </location>
</feature>
<comment type="caution">
    <text evidence="3">The sequence shown here is derived from an EMBL/GenBank/DDBJ whole genome shotgun (WGS) entry which is preliminary data.</text>
</comment>
<feature type="compositionally biased region" description="Low complexity" evidence="1">
    <location>
        <begin position="152"/>
        <end position="171"/>
    </location>
</feature>
<reference evidence="3" key="1">
    <citation type="submission" date="2018-03" db="EMBL/GenBank/DDBJ databases">
        <authorList>
            <person name="Guldener U."/>
        </authorList>
    </citation>
    <scope>NUCLEOTIDE SEQUENCE</scope>
</reference>
<protein>
    <recommendedName>
        <fullName evidence="2">Stc1 domain-containing protein</fullName>
    </recommendedName>
</protein>
<dbReference type="Pfam" id="PF12898">
    <property type="entry name" value="Stc1"/>
    <property type="match status" value="1"/>
</dbReference>
<organism evidence="3 4">
    <name type="scientific">Fusarium torulosum</name>
    <dbReference type="NCBI Taxonomy" id="33205"/>
    <lineage>
        <taxon>Eukaryota</taxon>
        <taxon>Fungi</taxon>
        <taxon>Dikarya</taxon>
        <taxon>Ascomycota</taxon>
        <taxon>Pezizomycotina</taxon>
        <taxon>Sordariomycetes</taxon>
        <taxon>Hypocreomycetidae</taxon>
        <taxon>Hypocreales</taxon>
        <taxon>Nectriaceae</taxon>
        <taxon>Fusarium</taxon>
    </lineage>
</organism>
<dbReference type="Proteomes" id="UP001187734">
    <property type="component" value="Unassembled WGS sequence"/>
</dbReference>
<evidence type="ECO:0000313" key="4">
    <source>
        <dbReference type="Proteomes" id="UP001187734"/>
    </source>
</evidence>
<keyword evidence="4" id="KW-1185">Reference proteome</keyword>
<feature type="compositionally biased region" description="Polar residues" evidence="1">
    <location>
        <begin position="301"/>
        <end position="313"/>
    </location>
</feature>
<evidence type="ECO:0000256" key="1">
    <source>
        <dbReference type="SAM" id="MobiDB-lite"/>
    </source>
</evidence>
<feature type="compositionally biased region" description="Basic and acidic residues" evidence="1">
    <location>
        <begin position="347"/>
        <end position="368"/>
    </location>
</feature>
<proteinExistence type="predicted"/>
<accession>A0AAE8MEN1</accession>
<feature type="compositionally biased region" description="Low complexity" evidence="1">
    <location>
        <begin position="286"/>
        <end position="295"/>
    </location>
</feature>